<evidence type="ECO:0000313" key="1">
    <source>
        <dbReference type="EMBL" id="GAI04837.1"/>
    </source>
</evidence>
<gene>
    <name evidence="1" type="ORF">S06H3_14720</name>
</gene>
<dbReference type="InterPro" id="IPR029063">
    <property type="entry name" value="SAM-dependent_MTases_sf"/>
</dbReference>
<evidence type="ECO:0008006" key="2">
    <source>
        <dbReference type="Google" id="ProtNLM"/>
    </source>
</evidence>
<sequence length="112" mass="13004">DRRNIEEIHTFEHQQTWYDKYKDIYSGRVKCYLIGLDKGYTQAGNMFGPNYFDLAFIDGRGRVKCMETAKILVKKGGLVMLHDSERGRYKEGTKLFSAIKEVNGTLLMKNDK</sequence>
<proteinExistence type="predicted"/>
<dbReference type="Gene3D" id="3.40.50.150">
    <property type="entry name" value="Vaccinia Virus protein VP39"/>
    <property type="match status" value="1"/>
</dbReference>
<feature type="non-terminal residue" evidence="1">
    <location>
        <position position="1"/>
    </location>
</feature>
<comment type="caution">
    <text evidence="1">The sequence shown here is derived from an EMBL/GenBank/DDBJ whole genome shotgun (WGS) entry which is preliminary data.</text>
</comment>
<reference evidence="1" key="1">
    <citation type="journal article" date="2014" name="Front. Microbiol.">
        <title>High frequency of phylogenetically diverse reductive dehalogenase-homologous genes in deep subseafloor sedimentary metagenomes.</title>
        <authorList>
            <person name="Kawai M."/>
            <person name="Futagami T."/>
            <person name="Toyoda A."/>
            <person name="Takaki Y."/>
            <person name="Nishi S."/>
            <person name="Hori S."/>
            <person name="Arai W."/>
            <person name="Tsubouchi T."/>
            <person name="Morono Y."/>
            <person name="Uchiyama I."/>
            <person name="Ito T."/>
            <person name="Fujiyama A."/>
            <person name="Inagaki F."/>
            <person name="Takami H."/>
        </authorList>
    </citation>
    <scope>NUCLEOTIDE SEQUENCE</scope>
    <source>
        <strain evidence="1">Expedition CK06-06</strain>
    </source>
</reference>
<accession>X1KCR8</accession>
<dbReference type="AlphaFoldDB" id="X1KCR8"/>
<protein>
    <recommendedName>
        <fullName evidence="2">Methyltransferase</fullName>
    </recommendedName>
</protein>
<dbReference type="EMBL" id="BARV01007210">
    <property type="protein sequence ID" value="GAI04837.1"/>
    <property type="molecule type" value="Genomic_DNA"/>
</dbReference>
<organism evidence="1">
    <name type="scientific">marine sediment metagenome</name>
    <dbReference type="NCBI Taxonomy" id="412755"/>
    <lineage>
        <taxon>unclassified sequences</taxon>
        <taxon>metagenomes</taxon>
        <taxon>ecological metagenomes</taxon>
    </lineage>
</organism>
<name>X1KCR8_9ZZZZ</name>